<dbReference type="RefSeq" id="WP_106598333.1">
    <property type="nucleotide sequence ID" value="NZ_PYAS01000014.1"/>
</dbReference>
<comment type="caution">
    <text evidence="1">The sequence shown here is derived from an EMBL/GenBank/DDBJ whole genome shotgun (WGS) entry which is preliminary data.</text>
</comment>
<proteinExistence type="predicted"/>
<keyword evidence="2" id="KW-1185">Reference proteome</keyword>
<evidence type="ECO:0000313" key="2">
    <source>
        <dbReference type="Proteomes" id="UP000241964"/>
    </source>
</evidence>
<accession>A0A2P8FRM3</accession>
<organism evidence="1 2">
    <name type="scientific">Dyadobacter jiangsuensis</name>
    <dbReference type="NCBI Taxonomy" id="1591085"/>
    <lineage>
        <taxon>Bacteria</taxon>
        <taxon>Pseudomonadati</taxon>
        <taxon>Bacteroidota</taxon>
        <taxon>Cytophagia</taxon>
        <taxon>Cytophagales</taxon>
        <taxon>Spirosomataceae</taxon>
        <taxon>Dyadobacter</taxon>
    </lineage>
</organism>
<reference evidence="1 2" key="1">
    <citation type="submission" date="2018-03" db="EMBL/GenBank/DDBJ databases">
        <title>Genomic Encyclopedia of Archaeal and Bacterial Type Strains, Phase II (KMG-II): from individual species to whole genera.</title>
        <authorList>
            <person name="Goeker M."/>
        </authorList>
    </citation>
    <scope>NUCLEOTIDE SEQUENCE [LARGE SCALE GENOMIC DNA]</scope>
    <source>
        <strain evidence="1 2">DSM 29057</strain>
    </source>
</reference>
<dbReference type="Proteomes" id="UP000241964">
    <property type="component" value="Unassembled WGS sequence"/>
</dbReference>
<dbReference type="AlphaFoldDB" id="A0A2P8FRM3"/>
<dbReference type="OrthoDB" id="1059469at2"/>
<sequence>MTKNKRSVFRLVLPLLFLGVLGTPVFAQGVKRIELPLPGNTAYQAVPLGKQGVLLISKPDKGTFNVQKFDTNLERVWSIDGPIESNLDYIASSYDGQAVFLLFSKYRSSLYQIVKVNVGPGFVETFTINTVDRFEITDFKTLGYSVFMAGMVRNEPVLIYTQLTTQQTRVLPSAIKGSNAIQTVEVDTAQHLVNVCFAVKKGRQTKIVARSYEETGELYTQVSVEPEDDFSLLSGRLQVLNDSVRIVIGTYGYRNMQSSTVAASQGLYISKIVGDETAFTKYHSFTDFKNFFNFLSERQQEKMEKRIRKKKESGDDLKLNYRLLVHDIVPRTNNFLLVAEVFYPEYRYQNPSMMGGFNYGYGGYGYPFGMGLYNPYLWNPMYGGRGYNSQVFDGFTYTHAVVADVDQNGNLLWDNSISFDNVKSMELKEKIKVQSFTNGNSKLIYSHNGAIRSKIIKGSQVIDSDRVIPNDTYVEGDKVRKTSTDDIDYWYDNFYLAWGEQRIVNAAGDPNTRGRRNVFYLNKIAY</sequence>
<protein>
    <submittedName>
        <fullName evidence="1">Uncharacterized protein</fullName>
    </submittedName>
</protein>
<gene>
    <name evidence="1" type="ORF">CLV60_114186</name>
</gene>
<evidence type="ECO:0000313" key="1">
    <source>
        <dbReference type="EMBL" id="PSL24359.1"/>
    </source>
</evidence>
<name>A0A2P8FRM3_9BACT</name>
<dbReference type="EMBL" id="PYAS01000014">
    <property type="protein sequence ID" value="PSL24359.1"/>
    <property type="molecule type" value="Genomic_DNA"/>
</dbReference>